<protein>
    <recommendedName>
        <fullName evidence="4">Yeast cell wall synthesis Kre9/Knh1-like N-terminal domain-containing protein</fullName>
    </recommendedName>
</protein>
<evidence type="ECO:0000313" key="5">
    <source>
        <dbReference type="EMBL" id="EFI28754.1"/>
    </source>
</evidence>
<feature type="domain" description="Yeast cell wall synthesis Kre9/Knh1-like N-terminal" evidence="4">
    <location>
        <begin position="27"/>
        <end position="108"/>
    </location>
</feature>
<dbReference type="InterPro" id="IPR018466">
    <property type="entry name" value="Kre9/Knh1-like_N"/>
</dbReference>
<dbReference type="KEGG" id="cci:CC1G_13780"/>
<comment type="caution">
    <text evidence="5">The sequence shown here is derived from an EMBL/GenBank/DDBJ whole genome shotgun (WGS) entry which is preliminary data.</text>
</comment>
<feature type="chain" id="PRO_5003087703" description="Yeast cell wall synthesis Kre9/Knh1-like N-terminal domain-containing protein" evidence="3">
    <location>
        <begin position="19"/>
        <end position="205"/>
    </location>
</feature>
<dbReference type="RefSeq" id="XP_002912248.1">
    <property type="nucleotide sequence ID" value="XM_002912202.1"/>
</dbReference>
<dbReference type="OrthoDB" id="5420143at2759"/>
<dbReference type="Proteomes" id="UP000001861">
    <property type="component" value="Unassembled WGS sequence"/>
</dbReference>
<dbReference type="AlphaFoldDB" id="D6RKC7"/>
<dbReference type="VEuPathDB" id="FungiDB:CC1G_13780"/>
<feature type="signal peptide" evidence="3">
    <location>
        <begin position="1"/>
        <end position="18"/>
    </location>
</feature>
<gene>
    <name evidence="5" type="ORF">CC1G_13780</name>
</gene>
<name>D6RKC7_COPC7</name>
<feature type="compositionally biased region" description="Low complexity" evidence="2">
    <location>
        <begin position="121"/>
        <end position="168"/>
    </location>
</feature>
<feature type="region of interest" description="Disordered" evidence="2">
    <location>
        <begin position="112"/>
        <end position="182"/>
    </location>
</feature>
<accession>D6RKC7</accession>
<evidence type="ECO:0000256" key="1">
    <source>
        <dbReference type="ARBA" id="ARBA00022729"/>
    </source>
</evidence>
<keyword evidence="1 3" id="KW-0732">Signal</keyword>
<evidence type="ECO:0000259" key="4">
    <source>
        <dbReference type="Pfam" id="PF10342"/>
    </source>
</evidence>
<evidence type="ECO:0000256" key="3">
    <source>
        <dbReference type="SAM" id="SignalP"/>
    </source>
</evidence>
<dbReference type="InParanoid" id="D6RKC7"/>
<dbReference type="HOGENOM" id="CLU_107694_0_0_1"/>
<reference evidence="5 6" key="1">
    <citation type="journal article" date="2010" name="Proc. Natl. Acad. Sci. U.S.A.">
        <title>Insights into evolution of multicellular fungi from the assembled chromosomes of the mushroom Coprinopsis cinerea (Coprinus cinereus).</title>
        <authorList>
            <person name="Stajich J.E."/>
            <person name="Wilke S.K."/>
            <person name="Ahren D."/>
            <person name="Au C.H."/>
            <person name="Birren B.W."/>
            <person name="Borodovsky M."/>
            <person name="Burns C."/>
            <person name="Canback B."/>
            <person name="Casselton L.A."/>
            <person name="Cheng C.K."/>
            <person name="Deng J."/>
            <person name="Dietrich F.S."/>
            <person name="Fargo D.C."/>
            <person name="Farman M.L."/>
            <person name="Gathman A.C."/>
            <person name="Goldberg J."/>
            <person name="Guigo R."/>
            <person name="Hoegger P.J."/>
            <person name="Hooker J.B."/>
            <person name="Huggins A."/>
            <person name="James T.Y."/>
            <person name="Kamada T."/>
            <person name="Kilaru S."/>
            <person name="Kodira C."/>
            <person name="Kues U."/>
            <person name="Kupfer D."/>
            <person name="Kwan H.S."/>
            <person name="Lomsadze A."/>
            <person name="Li W."/>
            <person name="Lilly W.W."/>
            <person name="Ma L.J."/>
            <person name="Mackey A.J."/>
            <person name="Manning G."/>
            <person name="Martin F."/>
            <person name="Muraguchi H."/>
            <person name="Natvig D.O."/>
            <person name="Palmerini H."/>
            <person name="Ramesh M.A."/>
            <person name="Rehmeyer C.J."/>
            <person name="Roe B.A."/>
            <person name="Shenoy N."/>
            <person name="Stanke M."/>
            <person name="Ter-Hovhannisyan V."/>
            <person name="Tunlid A."/>
            <person name="Velagapudi R."/>
            <person name="Vision T.J."/>
            <person name="Zeng Q."/>
            <person name="Zolan M.E."/>
            <person name="Pukkila P.J."/>
        </authorList>
    </citation>
    <scope>NUCLEOTIDE SEQUENCE [LARGE SCALE GENOMIC DNA]</scope>
    <source>
        <strain evidence="6">Okayama-7 / 130 / ATCC MYA-4618 / FGSC 9003</strain>
    </source>
</reference>
<evidence type="ECO:0000256" key="2">
    <source>
        <dbReference type="SAM" id="MobiDB-lite"/>
    </source>
</evidence>
<dbReference type="GeneID" id="6016471"/>
<proteinExistence type="predicted"/>
<evidence type="ECO:0000313" key="6">
    <source>
        <dbReference type="Proteomes" id="UP000001861"/>
    </source>
</evidence>
<dbReference type="eggNOG" id="ENOG502SQE3">
    <property type="taxonomic scope" value="Eukaryota"/>
</dbReference>
<dbReference type="EMBL" id="AACS02000001">
    <property type="protein sequence ID" value="EFI28754.1"/>
    <property type="molecule type" value="Genomic_DNA"/>
</dbReference>
<dbReference type="Pfam" id="PF10342">
    <property type="entry name" value="Kre9_KNH"/>
    <property type="match status" value="1"/>
</dbReference>
<keyword evidence="6" id="KW-1185">Reference proteome</keyword>
<dbReference type="OMA" id="TPTNWQS"/>
<sequence>MFAKLSILALCAAPLVSGLTLHPPTDISSQGEVTITWDTAPGDPESFTLELNHPSFNDALAIANNIDPARGSITLTIPVVPAQGGYTLEAVNIGNINDVYAVTGPFAIAEPTASIPTTPVSTGTGTASRTATGTGSVTTGASATHSGSASASGSGASGSASHSGSSSAPNVTNLADSHDDSSATSSIASRLGLLGAAAVGAALAL</sequence>
<organism evidence="5 6">
    <name type="scientific">Coprinopsis cinerea (strain Okayama-7 / 130 / ATCC MYA-4618 / FGSC 9003)</name>
    <name type="common">Inky cap fungus</name>
    <name type="synonym">Hormographiella aspergillata</name>
    <dbReference type="NCBI Taxonomy" id="240176"/>
    <lineage>
        <taxon>Eukaryota</taxon>
        <taxon>Fungi</taxon>
        <taxon>Dikarya</taxon>
        <taxon>Basidiomycota</taxon>
        <taxon>Agaricomycotina</taxon>
        <taxon>Agaricomycetes</taxon>
        <taxon>Agaricomycetidae</taxon>
        <taxon>Agaricales</taxon>
        <taxon>Agaricineae</taxon>
        <taxon>Psathyrellaceae</taxon>
        <taxon>Coprinopsis</taxon>
    </lineage>
</organism>